<protein>
    <submittedName>
        <fullName evidence="2">Uncharacterized protein</fullName>
    </submittedName>
</protein>
<name>A0A139H244_9PEZI</name>
<evidence type="ECO:0000313" key="3">
    <source>
        <dbReference type="Proteomes" id="UP000073492"/>
    </source>
</evidence>
<dbReference type="InterPro" id="IPR051035">
    <property type="entry name" value="Mito_inheritance_9"/>
</dbReference>
<reference evidence="2 3" key="1">
    <citation type="submission" date="2015-07" db="EMBL/GenBank/DDBJ databases">
        <title>Comparative genomics of the Sigatoka disease complex on banana suggests a link between parallel evolutionary changes in Pseudocercospora fijiensis and Pseudocercospora eumusae and increased virulence on the banana host.</title>
        <authorList>
            <person name="Chang T.-C."/>
            <person name="Salvucci A."/>
            <person name="Crous P.W."/>
            <person name="Stergiopoulos I."/>
        </authorList>
    </citation>
    <scope>NUCLEOTIDE SEQUENCE [LARGE SCALE GENOMIC DNA]</scope>
    <source>
        <strain evidence="2 3">CBS 116634</strain>
    </source>
</reference>
<sequence length="171" mass="18975">MAVARGVPLQAVWKGSQPRQRAAVVRAIAEAHLDMSSTTFKGYGSIYFGRDLDDDHRIPLQHTQGISVSNDNLVLGPITGRTWNYEGRQYIELDRAPWTTLHQYLTAVGRREMICVQQVPKLSPTQVTRILCSNRRAKDPSYTLLPPDLAASDAFRSGSTESIGLAQRPSP</sequence>
<dbReference type="PANTHER" id="PTHR36091:SF2">
    <property type="entry name" value="AMINOGLYCOSIDE PHOSPHOTRANSFERASE DOMAIN-CONTAINING PROTEIN"/>
    <property type="match status" value="1"/>
</dbReference>
<dbReference type="AlphaFoldDB" id="A0A139H244"/>
<keyword evidence="3" id="KW-1185">Reference proteome</keyword>
<accession>A0A139H244</accession>
<proteinExistence type="predicted"/>
<dbReference type="EMBL" id="LFZO01000828">
    <property type="protein sequence ID" value="KXS96540.1"/>
    <property type="molecule type" value="Genomic_DNA"/>
</dbReference>
<organism evidence="2 3">
    <name type="scientific">Pseudocercospora musae</name>
    <dbReference type="NCBI Taxonomy" id="113226"/>
    <lineage>
        <taxon>Eukaryota</taxon>
        <taxon>Fungi</taxon>
        <taxon>Dikarya</taxon>
        <taxon>Ascomycota</taxon>
        <taxon>Pezizomycotina</taxon>
        <taxon>Dothideomycetes</taxon>
        <taxon>Dothideomycetidae</taxon>
        <taxon>Mycosphaerellales</taxon>
        <taxon>Mycosphaerellaceae</taxon>
        <taxon>Pseudocercospora</taxon>
    </lineage>
</organism>
<dbReference type="Proteomes" id="UP000073492">
    <property type="component" value="Unassembled WGS sequence"/>
</dbReference>
<dbReference type="GO" id="GO:0005739">
    <property type="term" value="C:mitochondrion"/>
    <property type="evidence" value="ECO:0007669"/>
    <property type="project" value="TreeGrafter"/>
</dbReference>
<evidence type="ECO:0000313" key="2">
    <source>
        <dbReference type="EMBL" id="KXS96540.1"/>
    </source>
</evidence>
<dbReference type="STRING" id="113226.A0A139H244"/>
<comment type="caution">
    <text evidence="2">The sequence shown here is derived from an EMBL/GenBank/DDBJ whole genome shotgun (WGS) entry which is preliminary data.</text>
</comment>
<feature type="region of interest" description="Disordered" evidence="1">
    <location>
        <begin position="152"/>
        <end position="171"/>
    </location>
</feature>
<evidence type="ECO:0000256" key="1">
    <source>
        <dbReference type="SAM" id="MobiDB-lite"/>
    </source>
</evidence>
<dbReference type="PANTHER" id="PTHR36091">
    <property type="entry name" value="ALTERED INHERITANCE OF MITOCHONDRIA PROTEIN 9, MITOCHONDRIAL"/>
    <property type="match status" value="1"/>
</dbReference>
<dbReference type="EMBL" id="LFZO01000828">
    <property type="protein sequence ID" value="KXS96538.1"/>
    <property type="molecule type" value="Genomic_DNA"/>
</dbReference>
<gene>
    <name evidence="2" type="ORF">AC579_4612</name>
</gene>